<dbReference type="Proteomes" id="UP001165064">
    <property type="component" value="Unassembled WGS sequence"/>
</dbReference>
<sequence length="83" mass="9113">MSSQDYYNSGNQGAYYNGTQQQHQYQQQDQQSEGKRGFISTIVGGYAGSKIAGGKSKSKFKRIGGALVGAYVANKAENMWKKH</sequence>
<organism evidence="1 2">
    <name type="scientific">Ambrosiozyma monospora</name>
    <name type="common">Yeast</name>
    <name type="synonym">Endomycopsis monosporus</name>
    <dbReference type="NCBI Taxonomy" id="43982"/>
    <lineage>
        <taxon>Eukaryota</taxon>
        <taxon>Fungi</taxon>
        <taxon>Dikarya</taxon>
        <taxon>Ascomycota</taxon>
        <taxon>Saccharomycotina</taxon>
        <taxon>Pichiomycetes</taxon>
        <taxon>Pichiales</taxon>
        <taxon>Pichiaceae</taxon>
        <taxon>Ambrosiozyma</taxon>
    </lineage>
</organism>
<evidence type="ECO:0000313" key="1">
    <source>
        <dbReference type="EMBL" id="GME97235.1"/>
    </source>
</evidence>
<comment type="caution">
    <text evidence="1">The sequence shown here is derived from an EMBL/GenBank/DDBJ whole genome shotgun (WGS) entry which is preliminary data.</text>
</comment>
<evidence type="ECO:0000313" key="2">
    <source>
        <dbReference type="Proteomes" id="UP001165064"/>
    </source>
</evidence>
<proteinExistence type="predicted"/>
<reference evidence="1" key="1">
    <citation type="submission" date="2023-04" db="EMBL/GenBank/DDBJ databases">
        <title>Ambrosiozyma monospora NBRC 10751.</title>
        <authorList>
            <person name="Ichikawa N."/>
            <person name="Sato H."/>
            <person name="Tonouchi N."/>
        </authorList>
    </citation>
    <scope>NUCLEOTIDE SEQUENCE</scope>
    <source>
        <strain evidence="1">NBRC 10751</strain>
    </source>
</reference>
<gene>
    <name evidence="1" type="ORF">Amon02_001019100</name>
</gene>
<dbReference type="EMBL" id="BSXS01010032">
    <property type="protein sequence ID" value="GME97235.1"/>
    <property type="molecule type" value="Genomic_DNA"/>
</dbReference>
<keyword evidence="2" id="KW-1185">Reference proteome</keyword>
<name>A0ACB5TY62_AMBMO</name>
<protein>
    <submittedName>
        <fullName evidence="1">Unnamed protein product</fullName>
    </submittedName>
</protein>
<accession>A0ACB5TY62</accession>